<evidence type="ECO:0000313" key="3">
    <source>
        <dbReference type="Proteomes" id="UP000664417"/>
    </source>
</evidence>
<dbReference type="InterPro" id="IPR004183">
    <property type="entry name" value="Xdiol_dOase_suB"/>
</dbReference>
<sequence>MSDHPIVGGYLLPGLPHPLLAADQNAGWGRLRRAFEQVREDIRQSGADLILMYSTMWPSVIGHQIQADPEPVWTHVDELFHDLGAIPYHFKMDSDFAEQFHLACKNRGLATRTVSYKGFPIDTGSVVCLKLTNPDNFLPAVICSSNVYADRAETVVLGKAAVEALKQSGKKAVAVVVGTLSNRLHQTWIDPAEDHIHSLKDQEWNQKILAFLEAGRLEDVAQLSRQIHAEARVHKVVNFKSFWWLSAVMGAHNLYQGTVYGYEPVYGTGSAVIGLKRAAHAAQDLEFDEESPDVYRGDRNVLAPSLEARGEFDSQLQVGPALGEED</sequence>
<name>A0A8J7QG99_9BACT</name>
<dbReference type="AlphaFoldDB" id="A0A8J7QG99"/>
<dbReference type="Gene3D" id="3.40.830.10">
    <property type="entry name" value="LigB-like"/>
    <property type="match status" value="1"/>
</dbReference>
<gene>
    <name evidence="2" type="ORF">J3U88_15075</name>
</gene>
<dbReference type="GO" id="GO:0016702">
    <property type="term" value="F:oxidoreductase activity, acting on single donors with incorporation of molecular oxygen, incorporation of two atoms of oxygen"/>
    <property type="evidence" value="ECO:0007669"/>
    <property type="project" value="UniProtKB-ARBA"/>
</dbReference>
<dbReference type="SUPFAM" id="SSF53213">
    <property type="entry name" value="LigB-like"/>
    <property type="match status" value="1"/>
</dbReference>
<dbReference type="Proteomes" id="UP000664417">
    <property type="component" value="Unassembled WGS sequence"/>
</dbReference>
<dbReference type="RefSeq" id="WP_207859701.1">
    <property type="nucleotide sequence ID" value="NZ_JAFREP010000014.1"/>
</dbReference>
<protein>
    <recommendedName>
        <fullName evidence="1">Extradiol ring-cleavage dioxygenase class III enzyme subunit B domain-containing protein</fullName>
    </recommendedName>
</protein>
<keyword evidence="3" id="KW-1185">Reference proteome</keyword>
<organism evidence="2 3">
    <name type="scientific">Acanthopleuribacter pedis</name>
    <dbReference type="NCBI Taxonomy" id="442870"/>
    <lineage>
        <taxon>Bacteria</taxon>
        <taxon>Pseudomonadati</taxon>
        <taxon>Acidobacteriota</taxon>
        <taxon>Holophagae</taxon>
        <taxon>Acanthopleuribacterales</taxon>
        <taxon>Acanthopleuribacteraceae</taxon>
        <taxon>Acanthopleuribacter</taxon>
    </lineage>
</organism>
<proteinExistence type="predicted"/>
<dbReference type="Pfam" id="PF02900">
    <property type="entry name" value="LigB"/>
    <property type="match status" value="1"/>
</dbReference>
<accession>A0A8J7QG99</accession>
<evidence type="ECO:0000313" key="2">
    <source>
        <dbReference type="EMBL" id="MBO1319796.1"/>
    </source>
</evidence>
<comment type="caution">
    <text evidence="2">The sequence shown here is derived from an EMBL/GenBank/DDBJ whole genome shotgun (WGS) entry which is preliminary data.</text>
</comment>
<dbReference type="EMBL" id="JAFREP010000014">
    <property type="protein sequence ID" value="MBO1319796.1"/>
    <property type="molecule type" value="Genomic_DNA"/>
</dbReference>
<evidence type="ECO:0000259" key="1">
    <source>
        <dbReference type="Pfam" id="PF02900"/>
    </source>
</evidence>
<reference evidence="2" key="1">
    <citation type="submission" date="2021-03" db="EMBL/GenBank/DDBJ databases">
        <authorList>
            <person name="Wang G."/>
        </authorList>
    </citation>
    <scope>NUCLEOTIDE SEQUENCE</scope>
    <source>
        <strain evidence="2">KCTC 12899</strain>
    </source>
</reference>
<dbReference type="GO" id="GO:0008198">
    <property type="term" value="F:ferrous iron binding"/>
    <property type="evidence" value="ECO:0007669"/>
    <property type="project" value="InterPro"/>
</dbReference>
<feature type="domain" description="Extradiol ring-cleavage dioxygenase class III enzyme subunit B" evidence="1">
    <location>
        <begin position="23"/>
        <end position="262"/>
    </location>
</feature>